<dbReference type="PRINTS" id="PR00747">
    <property type="entry name" value="GLYHDRLASE47"/>
</dbReference>
<dbReference type="GO" id="GO:0044322">
    <property type="term" value="C:endoplasmic reticulum quality control compartment"/>
    <property type="evidence" value="ECO:0007669"/>
    <property type="project" value="GOC"/>
</dbReference>
<evidence type="ECO:0000313" key="10">
    <source>
        <dbReference type="RefSeq" id="XP_031560511.1"/>
    </source>
</evidence>
<sequence>MKTYGRHFPCENIGIKTEDKKRMKTWLDLLWSVLCVGSFCGTQEARYMTKEEMFRYREKTKAMFYHGYDNYLKYAYPYDELKPLSCTGQDTWGSYSLTLVDSLDTLLIMGNVSEFQRVSLLLEESLSFDQDINVSVFETNIRVVGGLLSAHLLAKRAGVAVDEAWPCQGPLLRLATKAAEKLLPAFETPTGMPYGTINLLYGVPEGETSVTCTAGCGTFIIEFGTLSALTGDKRFVEAAVKALDGLWKSKSELGLVGNHIDVVTGKWTAVDAGIGAGVDSYYEYLLKGGILLGMPKLISMFEEFYGKIQKYLKHSDWYVWANMNKGQITMPVFQSLEAFWPGLQVLWGDVGAASRTIQKYHSVWKHFGFIPEFYQIANGEPFSGRESYPLRPELIESAMYLYQATKDSYFLEIGRDVWESIENSAKTPCGYATIKNVKTHEKEDRMESFFLAETTKYLYLLFDEYNFIHHSNGTRDSNYQTKATLSPSCTAGAAGYIFNTEAHPIDIGAIHCCTPLQQTQIQEDVLLSSAATGIDNKQIKQNSVLTGKHTCKARPFQKRFSVLGAFFEKMDEN</sequence>
<evidence type="ECO:0000256" key="1">
    <source>
        <dbReference type="ARBA" id="ARBA00004240"/>
    </source>
</evidence>
<keyword evidence="8" id="KW-0326">Glycosidase</keyword>
<evidence type="ECO:0000256" key="4">
    <source>
        <dbReference type="ARBA" id="ARBA00023180"/>
    </source>
</evidence>
<dbReference type="KEGG" id="aten:116296609"/>
<dbReference type="GO" id="GO:0005975">
    <property type="term" value="P:carbohydrate metabolic process"/>
    <property type="evidence" value="ECO:0007669"/>
    <property type="project" value="InterPro"/>
</dbReference>
<dbReference type="GO" id="GO:0016020">
    <property type="term" value="C:membrane"/>
    <property type="evidence" value="ECO:0007669"/>
    <property type="project" value="InterPro"/>
</dbReference>
<keyword evidence="7" id="KW-0106">Calcium</keyword>
<dbReference type="SUPFAM" id="SSF48225">
    <property type="entry name" value="Seven-hairpin glycosidases"/>
    <property type="match status" value="1"/>
</dbReference>
<dbReference type="Proteomes" id="UP000515163">
    <property type="component" value="Unplaced"/>
</dbReference>
<dbReference type="PANTHER" id="PTHR45679:SF6">
    <property type="entry name" value="ER DEGRADATION-ENHANCING ALPHA-MANNOSIDASE-LIKE PROTEIN 2"/>
    <property type="match status" value="1"/>
</dbReference>
<dbReference type="GO" id="GO:0005509">
    <property type="term" value="F:calcium ion binding"/>
    <property type="evidence" value="ECO:0007669"/>
    <property type="project" value="InterPro"/>
</dbReference>
<evidence type="ECO:0000256" key="2">
    <source>
        <dbReference type="ARBA" id="ARBA00007658"/>
    </source>
</evidence>
<dbReference type="InterPro" id="IPR012341">
    <property type="entry name" value="6hp_glycosidase-like_sf"/>
</dbReference>
<dbReference type="GO" id="GO:0004571">
    <property type="term" value="F:mannosyl-oligosaccharide 1,2-alpha-mannosidase activity"/>
    <property type="evidence" value="ECO:0007669"/>
    <property type="project" value="InterPro"/>
</dbReference>
<dbReference type="InterPro" id="IPR001382">
    <property type="entry name" value="Glyco_hydro_47"/>
</dbReference>
<evidence type="ECO:0000256" key="3">
    <source>
        <dbReference type="ARBA" id="ARBA00022824"/>
    </source>
</evidence>
<comment type="subcellular location">
    <subcellularLocation>
        <location evidence="1">Endoplasmic reticulum</location>
    </subcellularLocation>
</comment>
<dbReference type="InterPro" id="IPR044674">
    <property type="entry name" value="EDEM1/2/3"/>
</dbReference>
<feature type="active site" evidence="6">
    <location>
        <position position="279"/>
    </location>
</feature>
<evidence type="ECO:0000256" key="7">
    <source>
        <dbReference type="PIRSR" id="PIRSR601382-2"/>
    </source>
</evidence>
<comment type="cofactor">
    <cofactor evidence="7">
        <name>Ca(2+)</name>
        <dbReference type="ChEBI" id="CHEBI:29108"/>
    </cofactor>
</comment>
<dbReference type="AlphaFoldDB" id="A0A6P8HYY9"/>
<keyword evidence="8" id="KW-0378">Hydrolase</keyword>
<dbReference type="PANTHER" id="PTHR45679">
    <property type="entry name" value="ER DEGRADATION-ENHANCING ALPHA-MANNOSIDASE-LIKE PROTEIN 2"/>
    <property type="match status" value="1"/>
</dbReference>
<feature type="active site" description="Proton donor" evidence="6">
    <location>
        <position position="138"/>
    </location>
</feature>
<proteinExistence type="inferred from homology"/>
<comment type="function">
    <text evidence="5">Involved in the endoplasmic reticulum-associated degradation (ERAD) pathway that targets misfolded glycoproteins for degradation in an N-glycan-dependent manner. May initiate ERAD by promoting the first mannose trimming step of ERAD substrates, from Man9GlcNAc2 to Man8GlcNAc2. Seems to recognize and bind to exposed hydrophobic regions in target proteins.</text>
</comment>
<dbReference type="GO" id="GO:1904154">
    <property type="term" value="P:positive regulation of retrograde protein transport, ER to cytosol"/>
    <property type="evidence" value="ECO:0007669"/>
    <property type="project" value="UniProtKB-ARBA"/>
</dbReference>
<keyword evidence="9" id="KW-1185">Reference proteome</keyword>
<keyword evidence="3" id="KW-0256">Endoplasmic reticulum</keyword>
<feature type="active site" description="Proton donor" evidence="6">
    <location>
        <position position="372"/>
    </location>
</feature>
<dbReference type="InParanoid" id="A0A6P8HYY9"/>
<dbReference type="RefSeq" id="XP_031560511.1">
    <property type="nucleotide sequence ID" value="XM_031704651.1"/>
</dbReference>
<reference evidence="10" key="1">
    <citation type="submission" date="2025-08" db="UniProtKB">
        <authorList>
            <consortium name="RefSeq"/>
        </authorList>
    </citation>
    <scope>IDENTIFICATION</scope>
    <source>
        <tissue evidence="10">Tentacle</tissue>
    </source>
</reference>
<dbReference type="OrthoDB" id="8118055at2759"/>
<dbReference type="FunCoup" id="A0A6P8HYY9">
    <property type="interactions" value="1282"/>
</dbReference>
<protein>
    <recommendedName>
        <fullName evidence="8">alpha-1,2-Mannosidase</fullName>
        <ecNumber evidence="8">3.2.1.-</ecNumber>
    </recommendedName>
</protein>
<evidence type="ECO:0000313" key="9">
    <source>
        <dbReference type="Proteomes" id="UP000515163"/>
    </source>
</evidence>
<evidence type="ECO:0000256" key="8">
    <source>
        <dbReference type="RuleBase" id="RU361193"/>
    </source>
</evidence>
<comment type="similarity">
    <text evidence="2 8">Belongs to the glycosyl hydrolase 47 family.</text>
</comment>
<dbReference type="InterPro" id="IPR036026">
    <property type="entry name" value="Seven-hairpin_glycosidases"/>
</dbReference>
<feature type="binding site" evidence="7">
    <location>
        <position position="500"/>
    </location>
    <ligand>
        <name>Ca(2+)</name>
        <dbReference type="ChEBI" id="CHEBI:29108"/>
    </ligand>
</feature>
<evidence type="ECO:0000256" key="6">
    <source>
        <dbReference type="PIRSR" id="PIRSR601382-1"/>
    </source>
</evidence>
<name>A0A6P8HYY9_ACTTE</name>
<dbReference type="EC" id="3.2.1.-" evidence="8"/>
<evidence type="ECO:0000256" key="5">
    <source>
        <dbReference type="ARBA" id="ARBA00054385"/>
    </source>
</evidence>
<organism evidence="9 10">
    <name type="scientific">Actinia tenebrosa</name>
    <name type="common">Australian red waratah sea anemone</name>
    <dbReference type="NCBI Taxonomy" id="6105"/>
    <lineage>
        <taxon>Eukaryota</taxon>
        <taxon>Metazoa</taxon>
        <taxon>Cnidaria</taxon>
        <taxon>Anthozoa</taxon>
        <taxon>Hexacorallia</taxon>
        <taxon>Actiniaria</taxon>
        <taxon>Actiniidae</taxon>
        <taxon>Actinia</taxon>
    </lineage>
</organism>
<dbReference type="FunFam" id="1.50.10.10:FF:000015">
    <property type="entry name" value="alpha-1,2-Mannosidase"/>
    <property type="match status" value="1"/>
</dbReference>
<keyword evidence="7" id="KW-0479">Metal-binding</keyword>
<gene>
    <name evidence="10" type="primary">LOC116296609</name>
</gene>
<accession>A0A6P8HYY9</accession>
<dbReference type="Gene3D" id="1.50.10.10">
    <property type="match status" value="1"/>
</dbReference>
<dbReference type="GeneID" id="116296609"/>
<dbReference type="Pfam" id="PF01532">
    <property type="entry name" value="Glyco_hydro_47"/>
    <property type="match status" value="1"/>
</dbReference>
<keyword evidence="4" id="KW-0325">Glycoprotein</keyword>
<dbReference type="GO" id="GO:1904380">
    <property type="term" value="P:endoplasmic reticulum mannose trimming"/>
    <property type="evidence" value="ECO:0007669"/>
    <property type="project" value="InterPro"/>
</dbReference>
<feature type="active site" evidence="6">
    <location>
        <position position="393"/>
    </location>
</feature>